<reference evidence="1 2" key="1">
    <citation type="journal article" date="2018" name="PLoS Genet.">
        <title>Population sequencing reveals clonal diversity and ancestral inbreeding in the grapevine cultivar Chardonnay.</title>
        <authorList>
            <person name="Roach M.J."/>
            <person name="Johnson D.L."/>
            <person name="Bohlmann J."/>
            <person name="van Vuuren H.J."/>
            <person name="Jones S.J."/>
            <person name="Pretorius I.S."/>
            <person name="Schmidt S.A."/>
            <person name="Borneman A.R."/>
        </authorList>
    </citation>
    <scope>NUCLEOTIDE SEQUENCE [LARGE SCALE GENOMIC DNA]</scope>
    <source>
        <strain evidence="2">cv. Chardonnay</strain>
        <tissue evidence="1">Leaf</tissue>
    </source>
</reference>
<evidence type="ECO:0000313" key="2">
    <source>
        <dbReference type="Proteomes" id="UP000288805"/>
    </source>
</evidence>
<name>A0A438HCW8_VITVI</name>
<dbReference type="PANTHER" id="PTHR33116">
    <property type="entry name" value="REVERSE TRANSCRIPTASE ZINC-BINDING DOMAIN-CONTAINING PROTEIN-RELATED-RELATED"/>
    <property type="match status" value="1"/>
</dbReference>
<dbReference type="AlphaFoldDB" id="A0A438HCW8"/>
<proteinExistence type="predicted"/>
<accession>A0A438HCW8</accession>
<organism evidence="1 2">
    <name type="scientific">Vitis vinifera</name>
    <name type="common">Grape</name>
    <dbReference type="NCBI Taxonomy" id="29760"/>
    <lineage>
        <taxon>Eukaryota</taxon>
        <taxon>Viridiplantae</taxon>
        <taxon>Streptophyta</taxon>
        <taxon>Embryophyta</taxon>
        <taxon>Tracheophyta</taxon>
        <taxon>Spermatophyta</taxon>
        <taxon>Magnoliopsida</taxon>
        <taxon>eudicotyledons</taxon>
        <taxon>Gunneridae</taxon>
        <taxon>Pentapetalae</taxon>
        <taxon>rosids</taxon>
        <taxon>Vitales</taxon>
        <taxon>Vitaceae</taxon>
        <taxon>Viteae</taxon>
        <taxon>Vitis</taxon>
    </lineage>
</organism>
<protein>
    <submittedName>
        <fullName evidence="1">Putative ribonuclease H protein</fullName>
    </submittedName>
</protein>
<evidence type="ECO:0000313" key="1">
    <source>
        <dbReference type="EMBL" id="RVW82306.1"/>
    </source>
</evidence>
<gene>
    <name evidence="1" type="primary">VvCHDp000001_1015</name>
    <name evidence="1" type="ORF">CK203_041699</name>
</gene>
<comment type="caution">
    <text evidence="1">The sequence shown here is derived from an EMBL/GenBank/DDBJ whole genome shotgun (WGS) entry which is preliminary data.</text>
</comment>
<dbReference type="PANTHER" id="PTHR33116:SF78">
    <property type="entry name" value="OS12G0587133 PROTEIN"/>
    <property type="match status" value="1"/>
</dbReference>
<dbReference type="EMBL" id="QGNW01000242">
    <property type="protein sequence ID" value="RVW82306.1"/>
    <property type="molecule type" value="Genomic_DNA"/>
</dbReference>
<sequence>MAVELGCRVGSLPNVYLGLPLGAHHKAPSMWDGMEERMRIRLALWKKTIYIQRWRITLIKSTLASIPIYQLSFFRMPKIVARRLEKLQRDFLWGGGSLETKVHLIKWEVVCAKKEKGGLGIRKIVLLNKALLEKWIWGLAFEKDNLWKKVILVKYGQEVWGGGLMRLVGRLSEGLEGDSEGGKLVLGDLLNMLRDFRISLEEDSVFWKGGGSGFKNGFEESSDQMTYLSWLLMWFEACSGLRINLEKSEMIPVGRVHNIEGLALELGCKVGGIPCYLGMPLRAAFNSLAVWDGVEVRFRRRLAIKVRLGLEKIQRDFLWGGGALAQKPHLVRWNLVCLEKRKGGLRVRNLALMNSALLCKWNWRFANEREALWRRVINLKYDEEEGGWRTRDVSEVWNPVGDGDGWTPLFARAFNDWEIDLVERLLQKIHAFRVQREEENRVIWTASNDGVFSVRSNFKGGGSLWQIVKATLLGWNGGFVGKRRKRA</sequence>
<dbReference type="Proteomes" id="UP000288805">
    <property type="component" value="Unassembled WGS sequence"/>
</dbReference>